<protein>
    <submittedName>
        <fullName evidence="1">498_t:CDS:1</fullName>
    </submittedName>
</protein>
<dbReference type="Proteomes" id="UP000789366">
    <property type="component" value="Unassembled WGS sequence"/>
</dbReference>
<comment type="caution">
    <text evidence="1">The sequence shown here is derived from an EMBL/GenBank/DDBJ whole genome shotgun (WGS) entry which is preliminary data.</text>
</comment>
<sequence length="185" mass="21051">MYNRTSTAKEDNTHLSTSKADMSDFTSQANITIGHPTLDFINNFNGNWADEINERVNTQQSASLNSTIKNNENSENSLANTHTLYTETHDSDTNLATYCADYNVGTLNQLPKKTASPQTKLRMQNYTLNSQHKETSDLNISETDNHITDLETLLQEEENQENSITIHNNRVNMKTKIHNKSQHLY</sequence>
<gene>
    <name evidence="1" type="ORF">SPELUC_LOCUS1380</name>
</gene>
<proteinExistence type="predicted"/>
<organism evidence="1 2">
    <name type="scientific">Cetraspora pellucida</name>
    <dbReference type="NCBI Taxonomy" id="1433469"/>
    <lineage>
        <taxon>Eukaryota</taxon>
        <taxon>Fungi</taxon>
        <taxon>Fungi incertae sedis</taxon>
        <taxon>Mucoromycota</taxon>
        <taxon>Glomeromycotina</taxon>
        <taxon>Glomeromycetes</taxon>
        <taxon>Diversisporales</taxon>
        <taxon>Gigasporaceae</taxon>
        <taxon>Cetraspora</taxon>
    </lineage>
</organism>
<dbReference type="EMBL" id="CAJVPW010000726">
    <property type="protein sequence ID" value="CAG8463815.1"/>
    <property type="molecule type" value="Genomic_DNA"/>
</dbReference>
<reference evidence="1" key="1">
    <citation type="submission" date="2021-06" db="EMBL/GenBank/DDBJ databases">
        <authorList>
            <person name="Kallberg Y."/>
            <person name="Tangrot J."/>
            <person name="Rosling A."/>
        </authorList>
    </citation>
    <scope>NUCLEOTIDE SEQUENCE</scope>
    <source>
        <strain evidence="1">28 12/20/2015</strain>
    </source>
</reference>
<name>A0ACA9KBS4_9GLOM</name>
<evidence type="ECO:0000313" key="1">
    <source>
        <dbReference type="EMBL" id="CAG8463815.1"/>
    </source>
</evidence>
<evidence type="ECO:0000313" key="2">
    <source>
        <dbReference type="Proteomes" id="UP000789366"/>
    </source>
</evidence>
<accession>A0ACA9KBS4</accession>
<keyword evidence="2" id="KW-1185">Reference proteome</keyword>